<keyword evidence="1" id="KW-0732">Signal</keyword>
<dbReference type="SUPFAM" id="SSF54909">
    <property type="entry name" value="Dimeric alpha+beta barrel"/>
    <property type="match status" value="1"/>
</dbReference>
<comment type="caution">
    <text evidence="2">The sequence shown here is derived from an EMBL/GenBank/DDBJ whole genome shotgun (WGS) entry which is preliminary data.</text>
</comment>
<dbReference type="Proteomes" id="UP000477651">
    <property type="component" value="Unassembled WGS sequence"/>
</dbReference>
<dbReference type="InterPro" id="IPR011008">
    <property type="entry name" value="Dimeric_a/b-barrel"/>
</dbReference>
<name>A0A6L9Y4Y8_9BURK</name>
<dbReference type="AlphaFoldDB" id="A0A6L9Y4Y8"/>
<dbReference type="EMBL" id="JAAGYR010000002">
    <property type="protein sequence ID" value="NEN75037.1"/>
    <property type="molecule type" value="Genomic_DNA"/>
</dbReference>
<protein>
    <recommendedName>
        <fullName evidence="4">Antibiotic biosynthesis monooxygenase</fullName>
    </recommendedName>
</protein>
<gene>
    <name evidence="2" type="ORF">F9B74_01685</name>
</gene>
<reference evidence="2 3" key="1">
    <citation type="submission" date="2020-02" db="EMBL/GenBank/DDBJ databases">
        <title>Pelistega sp. NLN82 were isolated from wild rodents of the Hainan Island.</title>
        <authorList>
            <person name="Niu N."/>
            <person name="Zhou J."/>
        </authorList>
    </citation>
    <scope>NUCLEOTIDE SEQUENCE [LARGE SCALE GENOMIC DNA]</scope>
    <source>
        <strain evidence="2 3">NLN82</strain>
    </source>
</reference>
<evidence type="ECO:0008006" key="4">
    <source>
        <dbReference type="Google" id="ProtNLM"/>
    </source>
</evidence>
<proteinExistence type="predicted"/>
<dbReference type="Gene3D" id="3.30.70.100">
    <property type="match status" value="1"/>
</dbReference>
<organism evidence="2 3">
    <name type="scientific">Pelistega ratti</name>
    <dbReference type="NCBI Taxonomy" id="2652177"/>
    <lineage>
        <taxon>Bacteria</taxon>
        <taxon>Pseudomonadati</taxon>
        <taxon>Pseudomonadota</taxon>
        <taxon>Betaproteobacteria</taxon>
        <taxon>Burkholderiales</taxon>
        <taxon>Alcaligenaceae</taxon>
        <taxon>Pelistega</taxon>
    </lineage>
</organism>
<feature type="chain" id="PRO_5026681968" description="Antibiotic biosynthesis monooxygenase" evidence="1">
    <location>
        <begin position="24"/>
        <end position="129"/>
    </location>
</feature>
<evidence type="ECO:0000256" key="1">
    <source>
        <dbReference type="SAM" id="SignalP"/>
    </source>
</evidence>
<accession>A0A6L9Y4Y8</accession>
<keyword evidence="3" id="KW-1185">Reference proteome</keyword>
<evidence type="ECO:0000313" key="3">
    <source>
        <dbReference type="Proteomes" id="UP000477651"/>
    </source>
</evidence>
<evidence type="ECO:0000313" key="2">
    <source>
        <dbReference type="EMBL" id="NEN75037.1"/>
    </source>
</evidence>
<sequence>MLKHILKMTLIALGLVSSVSAFAQSSDQMVWVINTFTMNEGENPETVANLQLELVQNVKMKWSGFISQQTLISQDKKTVSTIEVYNNFDTLKAIASNETLVEYRHKIQQYAQMNPVVYQLVGSSTKEQK</sequence>
<feature type="signal peptide" evidence="1">
    <location>
        <begin position="1"/>
        <end position="23"/>
    </location>
</feature>
<dbReference type="RefSeq" id="WP_163763794.1">
    <property type="nucleotide sequence ID" value="NZ_JAAGYR010000002.1"/>
</dbReference>